<reference evidence="1" key="1">
    <citation type="submission" date="2022-07" db="EMBL/GenBank/DDBJ databases">
        <title>Phylogenomic reconstructions and comparative analyses of Kickxellomycotina fungi.</title>
        <authorList>
            <person name="Reynolds N.K."/>
            <person name="Stajich J.E."/>
            <person name="Barry K."/>
            <person name="Grigoriev I.V."/>
            <person name="Crous P."/>
            <person name="Smith M.E."/>
        </authorList>
    </citation>
    <scope>NUCLEOTIDE SEQUENCE</scope>
    <source>
        <strain evidence="1">CBS 109366</strain>
    </source>
</reference>
<accession>A0ACC1JKW2</accession>
<gene>
    <name evidence="1" type="ORF">IWQ57_006152</name>
</gene>
<sequence length="102" mass="10953">HAALDALWAHDPAGHLVADPADLHHPQKQVHRSALGVCRLQLLPRHGRARLHHARRGERLAGACRRRAGLPSQRPTGGADALLLECAHAQGEVQVGFKEGGV</sequence>
<evidence type="ECO:0000313" key="1">
    <source>
        <dbReference type="EMBL" id="KAJ2761041.1"/>
    </source>
</evidence>
<proteinExistence type="predicted"/>
<dbReference type="EMBL" id="JANBUJ010003333">
    <property type="protein sequence ID" value="KAJ2761041.1"/>
    <property type="molecule type" value="Genomic_DNA"/>
</dbReference>
<feature type="non-terminal residue" evidence="1">
    <location>
        <position position="1"/>
    </location>
</feature>
<name>A0ACC1JKW2_9FUNG</name>
<organism evidence="1 2">
    <name type="scientific">Coemansia nantahalensis</name>
    <dbReference type="NCBI Taxonomy" id="2789366"/>
    <lineage>
        <taxon>Eukaryota</taxon>
        <taxon>Fungi</taxon>
        <taxon>Fungi incertae sedis</taxon>
        <taxon>Zoopagomycota</taxon>
        <taxon>Kickxellomycotina</taxon>
        <taxon>Kickxellomycetes</taxon>
        <taxon>Kickxellales</taxon>
        <taxon>Kickxellaceae</taxon>
        <taxon>Coemansia</taxon>
    </lineage>
</organism>
<dbReference type="Proteomes" id="UP001140234">
    <property type="component" value="Unassembled WGS sequence"/>
</dbReference>
<keyword evidence="2" id="KW-1185">Reference proteome</keyword>
<comment type="caution">
    <text evidence="1">The sequence shown here is derived from an EMBL/GenBank/DDBJ whole genome shotgun (WGS) entry which is preliminary data.</text>
</comment>
<evidence type="ECO:0000313" key="2">
    <source>
        <dbReference type="Proteomes" id="UP001140234"/>
    </source>
</evidence>
<protein>
    <submittedName>
        <fullName evidence="1">Uncharacterized protein</fullName>
    </submittedName>
</protein>
<feature type="non-terminal residue" evidence="1">
    <location>
        <position position="102"/>
    </location>
</feature>